<dbReference type="EMBL" id="CADCSZ010000170">
    <property type="protein sequence ID" value="CAA9261202.1"/>
    <property type="molecule type" value="Genomic_DNA"/>
</dbReference>
<proteinExistence type="predicted"/>
<organism evidence="1">
    <name type="scientific">uncultured Acidimicrobiales bacterium</name>
    <dbReference type="NCBI Taxonomy" id="310071"/>
    <lineage>
        <taxon>Bacteria</taxon>
        <taxon>Bacillati</taxon>
        <taxon>Actinomycetota</taxon>
        <taxon>Acidimicrobiia</taxon>
        <taxon>Acidimicrobiales</taxon>
        <taxon>environmental samples</taxon>
    </lineage>
</organism>
<dbReference type="AlphaFoldDB" id="A0A6J4ITI5"/>
<gene>
    <name evidence="1" type="ORF">AVDCRST_MAG76-2834</name>
</gene>
<sequence>MRSMLGHLPSYSAQVAAERHARFAAESVDSRWRRLLNQGHPAPPCAALAAQLPDVVVDLRPMAPERAEPAARR</sequence>
<protein>
    <submittedName>
        <fullName evidence="1">Uncharacterized protein</fullName>
    </submittedName>
</protein>
<accession>A0A6J4ITI5</accession>
<evidence type="ECO:0000313" key="1">
    <source>
        <dbReference type="EMBL" id="CAA9261202.1"/>
    </source>
</evidence>
<reference evidence="1" key="1">
    <citation type="submission" date="2020-02" db="EMBL/GenBank/DDBJ databases">
        <authorList>
            <person name="Meier V. D."/>
        </authorList>
    </citation>
    <scope>NUCLEOTIDE SEQUENCE</scope>
    <source>
        <strain evidence="1">AVDCRST_MAG76</strain>
    </source>
</reference>
<name>A0A6J4ITI5_9ACTN</name>